<proteinExistence type="predicted"/>
<dbReference type="Proteomes" id="UP000201861">
    <property type="component" value="Segment"/>
</dbReference>
<accession>A0A162GUF2</accession>
<dbReference type="EMBL" id="KR011717">
    <property type="protein sequence ID" value="AKR17337.1"/>
    <property type="molecule type" value="Genomic_DNA"/>
</dbReference>
<reference evidence="1" key="1">
    <citation type="submission" date="2017-04" db="EMBL/GenBank/DDBJ databases">
        <title>Complete genome sequence of Urbanus proteus nucleopolyhedrovirus (UrprNPV).</title>
        <authorList>
            <person name="Santos E.R."/>
            <person name="Melo F.L."/>
            <person name="Sosa-Gomez D.R."/>
            <person name="Ribeiro B.M."/>
            <person name="Ardisson-Araujo D.M.P."/>
        </authorList>
    </citation>
    <scope>NUCLEOTIDE SEQUENCE [LARGE SCALE GENOMIC DNA]</scope>
    <source>
        <strain evidence="1">Southern Brazil</strain>
    </source>
</reference>
<dbReference type="KEGG" id="vg:27429852"/>
<dbReference type="GeneID" id="27429852"/>
<organism evidence="1 2">
    <name type="scientific">Urbanus proteus nucleopolyhedrovirus</name>
    <dbReference type="NCBI Taxonomy" id="1675866"/>
    <lineage>
        <taxon>Viruses</taxon>
        <taxon>Viruses incertae sedis</taxon>
        <taxon>Naldaviricetes</taxon>
        <taxon>Lefavirales</taxon>
        <taxon>Baculoviridae</taxon>
        <taxon>Alphabaculovirus</taxon>
        <taxon>Alphabaculovirus urprotei</taxon>
    </lineage>
</organism>
<name>A0A162GUF2_9ABAC</name>
<evidence type="ECO:0000313" key="2">
    <source>
        <dbReference type="Proteomes" id="UP000201861"/>
    </source>
</evidence>
<keyword evidence="2" id="KW-1185">Reference proteome</keyword>
<evidence type="ECO:0000313" key="1">
    <source>
        <dbReference type="EMBL" id="AKR17337.1"/>
    </source>
</evidence>
<protein>
    <submittedName>
        <fullName evidence="1">ME-53</fullName>
    </submittedName>
</protein>
<dbReference type="OrthoDB" id="2566at10239"/>
<dbReference type="RefSeq" id="YP_009249990.1">
    <property type="nucleotide sequence ID" value="NC_029997.2"/>
</dbReference>
<gene>
    <name evidence="1" type="primary">me-53</name>
</gene>
<sequence length="299" mass="36101">MHNEAHLLCNINRLLMKHVHVFVRNYSNGTYCYNYLKCNNITNKLNNIRTKCSLCFKYFNNNKANFELYYWYKNENHYIVCLSCKEKNSQYNHNIHQLYPYFKLNTLKLMFETCAISKYMFKNDHFDHTKHNVETIKIEKFDTLYNLLKKYKKCDEQVTRLVLRTYSNVVFDQNICNFVYNMNTKKWCRPNELSLMQMSVQLANIVDKKNESYFLIMHKCMFLNKVFDYMLQINVLKNKNFCKRCTSGKMHDTHAVMYCSTCGFTQYGFFSINNISYNNNCVQIKQWALKAYIVYYKIA</sequence>